<accession>A0A2U3LVU8</accession>
<sequence>MCISIKNALFFPGITVDNLVERMFSLDNPQSQQKKALGDPKSTNACHVK</sequence>
<dbReference type="Proteomes" id="UP000238916">
    <property type="component" value="Unassembled WGS sequence"/>
</dbReference>
<dbReference type="AlphaFoldDB" id="A0A2U3LVU8"/>
<proteinExistence type="predicted"/>
<evidence type="ECO:0000313" key="2">
    <source>
        <dbReference type="EMBL" id="SPF55964.1"/>
    </source>
</evidence>
<protein>
    <submittedName>
        <fullName evidence="2">Uncharacterized protein</fullName>
    </submittedName>
</protein>
<gene>
    <name evidence="2" type="ORF">SBF1_880016</name>
</gene>
<dbReference type="EMBL" id="OMOF01000867">
    <property type="protein sequence ID" value="SPF55964.1"/>
    <property type="molecule type" value="Genomic_DNA"/>
</dbReference>
<organism evidence="2 3">
    <name type="scientific">Candidatus Desulfosporosinus infrequens</name>
    <dbReference type="NCBI Taxonomy" id="2043169"/>
    <lineage>
        <taxon>Bacteria</taxon>
        <taxon>Bacillati</taxon>
        <taxon>Bacillota</taxon>
        <taxon>Clostridia</taxon>
        <taxon>Eubacteriales</taxon>
        <taxon>Desulfitobacteriaceae</taxon>
        <taxon>Desulfosporosinus</taxon>
    </lineage>
</organism>
<reference evidence="3" key="1">
    <citation type="submission" date="2018-02" db="EMBL/GenBank/DDBJ databases">
        <authorList>
            <person name="Hausmann B."/>
        </authorList>
    </citation>
    <scope>NUCLEOTIDE SEQUENCE [LARGE SCALE GENOMIC DNA]</scope>
    <source>
        <strain evidence="3">Peat soil MAG SbF1</strain>
    </source>
</reference>
<name>A0A2U3LVU8_9FIRM</name>
<evidence type="ECO:0000313" key="3">
    <source>
        <dbReference type="Proteomes" id="UP000238916"/>
    </source>
</evidence>
<evidence type="ECO:0000256" key="1">
    <source>
        <dbReference type="SAM" id="MobiDB-lite"/>
    </source>
</evidence>
<feature type="region of interest" description="Disordered" evidence="1">
    <location>
        <begin position="29"/>
        <end position="49"/>
    </location>
</feature>